<dbReference type="Proteomes" id="UP000012073">
    <property type="component" value="Unassembled WGS sequence"/>
</dbReference>
<dbReference type="EMBL" id="HG001651">
    <property type="protein sequence ID" value="CDF33624.1"/>
    <property type="molecule type" value="Genomic_DNA"/>
</dbReference>
<accession>R7Q6H4</accession>
<keyword evidence="3" id="KW-1185">Reference proteome</keyword>
<sequence>MHFNIPFIHNDGLKPASLSPVLQQSMLADLLPRGDALRAINNDIERVLLPLWDLPPVALAVVDDHMCAAARDELLIRGRGGHIRGALIPCKLDSHGANRAAPAQHEDAVALLDLRVLNGQHAIAGPVGHGGGLEPGGGGRLPDGQAGVDEGVLGEGAHAEAVPRGDDVVAHGEAVLARRDGFDHARDVAARHVRPRLGLLHHVRVARRHAVVARAQRHGTYGQQQLVLGARRGRAGDAVDDGQHVVDGAEAGDLGGSHGGRCGWWMRGVDAGGGGGWWVRVAGEGRGGGEGFMLGKGMFVRTCVC</sequence>
<dbReference type="AlphaFoldDB" id="R7Q6H4"/>
<dbReference type="RefSeq" id="XP_005713427.1">
    <property type="nucleotide sequence ID" value="XM_005713370.1"/>
</dbReference>
<proteinExistence type="predicted"/>
<dbReference type="Gramene" id="CDF33624">
    <property type="protein sequence ID" value="CDF33624"/>
    <property type="gene ID" value="CHC_T00002157001"/>
</dbReference>
<protein>
    <submittedName>
        <fullName evidence="2">Uncharacterized protein</fullName>
    </submittedName>
</protein>
<feature type="region of interest" description="Disordered" evidence="1">
    <location>
        <begin position="128"/>
        <end position="150"/>
    </location>
</feature>
<gene>
    <name evidence="2" type="ORF">CHC_T00002157001</name>
</gene>
<dbReference type="KEGG" id="ccp:CHC_T00002157001"/>
<name>R7Q6H4_CHOCR</name>
<evidence type="ECO:0000313" key="3">
    <source>
        <dbReference type="Proteomes" id="UP000012073"/>
    </source>
</evidence>
<organism evidence="2 3">
    <name type="scientific">Chondrus crispus</name>
    <name type="common">Carrageen Irish moss</name>
    <name type="synonym">Polymorpha crispa</name>
    <dbReference type="NCBI Taxonomy" id="2769"/>
    <lineage>
        <taxon>Eukaryota</taxon>
        <taxon>Rhodophyta</taxon>
        <taxon>Florideophyceae</taxon>
        <taxon>Rhodymeniophycidae</taxon>
        <taxon>Gigartinales</taxon>
        <taxon>Gigartinaceae</taxon>
        <taxon>Chondrus</taxon>
    </lineage>
</organism>
<feature type="compositionally biased region" description="Gly residues" evidence="1">
    <location>
        <begin position="128"/>
        <end position="141"/>
    </location>
</feature>
<evidence type="ECO:0000256" key="1">
    <source>
        <dbReference type="SAM" id="MobiDB-lite"/>
    </source>
</evidence>
<dbReference type="GeneID" id="17321147"/>
<evidence type="ECO:0000313" key="2">
    <source>
        <dbReference type="EMBL" id="CDF33624.1"/>
    </source>
</evidence>
<reference evidence="3" key="1">
    <citation type="journal article" date="2013" name="Proc. Natl. Acad. Sci. U.S.A.">
        <title>Genome structure and metabolic features in the red seaweed Chondrus crispus shed light on evolution of the Archaeplastida.</title>
        <authorList>
            <person name="Collen J."/>
            <person name="Porcel B."/>
            <person name="Carre W."/>
            <person name="Ball S.G."/>
            <person name="Chaparro C."/>
            <person name="Tonon T."/>
            <person name="Barbeyron T."/>
            <person name="Michel G."/>
            <person name="Noel B."/>
            <person name="Valentin K."/>
            <person name="Elias M."/>
            <person name="Artiguenave F."/>
            <person name="Arun A."/>
            <person name="Aury J.M."/>
            <person name="Barbosa-Neto J.F."/>
            <person name="Bothwell J.H."/>
            <person name="Bouget F.Y."/>
            <person name="Brillet L."/>
            <person name="Cabello-Hurtado F."/>
            <person name="Capella-Gutierrez S."/>
            <person name="Charrier B."/>
            <person name="Cladiere L."/>
            <person name="Cock J.M."/>
            <person name="Coelho S.M."/>
            <person name="Colleoni C."/>
            <person name="Czjzek M."/>
            <person name="Da Silva C."/>
            <person name="Delage L."/>
            <person name="Denoeud F."/>
            <person name="Deschamps P."/>
            <person name="Dittami S.M."/>
            <person name="Gabaldon T."/>
            <person name="Gachon C.M."/>
            <person name="Groisillier A."/>
            <person name="Herve C."/>
            <person name="Jabbari K."/>
            <person name="Katinka M."/>
            <person name="Kloareg B."/>
            <person name="Kowalczyk N."/>
            <person name="Labadie K."/>
            <person name="Leblanc C."/>
            <person name="Lopez P.J."/>
            <person name="McLachlan D.H."/>
            <person name="Meslet-Cladiere L."/>
            <person name="Moustafa A."/>
            <person name="Nehr Z."/>
            <person name="Nyvall Collen P."/>
            <person name="Panaud O."/>
            <person name="Partensky F."/>
            <person name="Poulain J."/>
            <person name="Rensing S.A."/>
            <person name="Rousvoal S."/>
            <person name="Samson G."/>
            <person name="Symeonidi A."/>
            <person name="Weissenbach J."/>
            <person name="Zambounis A."/>
            <person name="Wincker P."/>
            <person name="Boyen C."/>
        </authorList>
    </citation>
    <scope>NUCLEOTIDE SEQUENCE [LARGE SCALE GENOMIC DNA]</scope>
    <source>
        <strain evidence="3">cv. Stackhouse</strain>
    </source>
</reference>